<comment type="caution">
    <text evidence="1">The sequence shown here is derived from an EMBL/GenBank/DDBJ whole genome shotgun (WGS) entry which is preliminary data.</text>
</comment>
<accession>A0ABV6IWQ4</accession>
<gene>
    <name evidence="1" type="ORF">ACFFIC_21265</name>
</gene>
<keyword evidence="2" id="KW-1185">Reference proteome</keyword>
<reference evidence="1 2" key="1">
    <citation type="submission" date="2024-09" db="EMBL/GenBank/DDBJ databases">
        <authorList>
            <person name="Sun Q."/>
            <person name="Mori K."/>
        </authorList>
    </citation>
    <scope>NUCLEOTIDE SEQUENCE [LARGE SCALE GENOMIC DNA]</scope>
    <source>
        <strain evidence="1 2">CCM 7468</strain>
    </source>
</reference>
<dbReference type="Pfam" id="PF19614">
    <property type="entry name" value="DUF6119"/>
    <property type="match status" value="1"/>
</dbReference>
<organism evidence="1 2">
    <name type="scientific">Muricoccus vinaceus</name>
    <dbReference type="NCBI Taxonomy" id="424704"/>
    <lineage>
        <taxon>Bacteria</taxon>
        <taxon>Pseudomonadati</taxon>
        <taxon>Pseudomonadota</taxon>
        <taxon>Alphaproteobacteria</taxon>
        <taxon>Acetobacterales</taxon>
        <taxon>Roseomonadaceae</taxon>
        <taxon>Muricoccus</taxon>
    </lineage>
</organism>
<dbReference type="NCBIfam" id="TIGR04141">
    <property type="entry name" value="TIGR04141 family sporadically distributed protein"/>
    <property type="match status" value="1"/>
</dbReference>
<dbReference type="RefSeq" id="WP_377054096.1">
    <property type="nucleotide sequence ID" value="NZ_JBHLVZ010000074.1"/>
</dbReference>
<sequence length="543" mass="60179">MAKTRSFSIFLLKRAFTPANVLEPDHGLDPVTDATALPDGSLLYILDSKPREPWWRGFFGIPQPLEQVGKGALVFIPREGRWFALSFGHVSHNMKPEGYEYDFGLRVTLNSVDRGALKSTDILEPGSARRRRIQIPTAADLTLFDVDNDGSILRSLTGKVKASRLHLFKNATGASSLRISAKLSTDEMSNLCGELLAIYLSDEYKAIFPDVQSVSPINDPAVVSQLDHKLLQALRRKSDSISLAVPSIINYNESLSVSFSGQGPSQLYDGADIENFYDYLEERAKKPSSITLADVERYKMLLVNDDSHDREAFPFYKSLIFDTNLPGNGGVYHLVEGNWYRFDKSYINRMREYLDPLFVTDAQLPSFSQATEGEYNSAVAASLPDTLCLDTTNISPKSYTPVEPCDIYSVEGGRALLRHVKISTRSSQLSHLFNQGAVSVELLKVEPAASINLQNLVRAAGGSATASLLAPILSEEYAVRYCIITTRDETKKSDNLPLFSRMTLMRTAKALKLMGVHRSICFVEDLSVASPKKKPTRKKSSAP</sequence>
<dbReference type="EMBL" id="JBHLVZ010000074">
    <property type="protein sequence ID" value="MFC0388053.1"/>
    <property type="molecule type" value="Genomic_DNA"/>
</dbReference>
<protein>
    <submittedName>
        <fullName evidence="1">DUF6119 family protein</fullName>
    </submittedName>
</protein>
<evidence type="ECO:0000313" key="2">
    <source>
        <dbReference type="Proteomes" id="UP001589789"/>
    </source>
</evidence>
<proteinExistence type="predicted"/>
<evidence type="ECO:0000313" key="1">
    <source>
        <dbReference type="EMBL" id="MFC0388053.1"/>
    </source>
</evidence>
<name>A0ABV6IWQ4_9PROT</name>
<dbReference type="InterPro" id="IPR026487">
    <property type="entry name" value="CHP04141"/>
</dbReference>
<dbReference type="Proteomes" id="UP001589789">
    <property type="component" value="Unassembled WGS sequence"/>
</dbReference>